<dbReference type="PANTHER" id="PTHR32303:SF20">
    <property type="entry name" value="QUINOPROTEIN ETHANOL DEHYDROGENASE"/>
    <property type="match status" value="1"/>
</dbReference>
<dbReference type="RefSeq" id="WP_052500667.1">
    <property type="nucleotide sequence ID" value="NZ_JYFE01000001.1"/>
</dbReference>
<dbReference type="Pfam" id="PF01011">
    <property type="entry name" value="PQQ"/>
    <property type="match status" value="2"/>
</dbReference>
<name>A0A0D1DE46_9RHOB</name>
<evidence type="ECO:0000256" key="3">
    <source>
        <dbReference type="ARBA" id="ARBA00023002"/>
    </source>
</evidence>
<dbReference type="EMBL" id="JYFE01000001">
    <property type="protein sequence ID" value="KIT18223.1"/>
    <property type="molecule type" value="Genomic_DNA"/>
</dbReference>
<keyword evidence="7" id="KW-1185">Reference proteome</keyword>
<comment type="caution">
    <text evidence="6">The sequence shown here is derived from an EMBL/GenBank/DDBJ whole genome shotgun (WGS) entry which is preliminary data.</text>
</comment>
<evidence type="ECO:0000256" key="4">
    <source>
        <dbReference type="SAM" id="MobiDB-lite"/>
    </source>
</evidence>
<accession>A0A0D1DE46</accession>
<feature type="compositionally biased region" description="Polar residues" evidence="4">
    <location>
        <begin position="1"/>
        <end position="14"/>
    </location>
</feature>
<dbReference type="PATRIC" id="fig|935700.4.peg.25"/>
<evidence type="ECO:0000259" key="5">
    <source>
        <dbReference type="Pfam" id="PF01011"/>
    </source>
</evidence>
<dbReference type="SMART" id="SM00564">
    <property type="entry name" value="PQQ"/>
    <property type="match status" value="6"/>
</dbReference>
<dbReference type="Gene3D" id="2.140.10.10">
    <property type="entry name" value="Quinoprotein alcohol dehydrogenase-like superfamily"/>
    <property type="match status" value="1"/>
</dbReference>
<evidence type="ECO:0000313" key="7">
    <source>
        <dbReference type="Proteomes" id="UP000032232"/>
    </source>
</evidence>
<dbReference type="AlphaFoldDB" id="A0A0D1DE46"/>
<dbReference type="PANTHER" id="PTHR32303">
    <property type="entry name" value="QUINOPROTEIN ALCOHOL DEHYDROGENASE (CYTOCHROME C)"/>
    <property type="match status" value="1"/>
</dbReference>
<evidence type="ECO:0000256" key="1">
    <source>
        <dbReference type="ARBA" id="ARBA00001931"/>
    </source>
</evidence>
<dbReference type="InterPro" id="IPR018391">
    <property type="entry name" value="PQQ_b-propeller_rpt"/>
</dbReference>
<organism evidence="6 7">
    <name type="scientific">Jannaschia aquimarina</name>
    <dbReference type="NCBI Taxonomy" id="935700"/>
    <lineage>
        <taxon>Bacteria</taxon>
        <taxon>Pseudomonadati</taxon>
        <taxon>Pseudomonadota</taxon>
        <taxon>Alphaproteobacteria</taxon>
        <taxon>Rhodobacterales</taxon>
        <taxon>Roseobacteraceae</taxon>
        <taxon>Jannaschia</taxon>
    </lineage>
</organism>
<dbReference type="EC" id="1.1.2.8" evidence="6"/>
<comment type="cofactor">
    <cofactor evidence="1">
        <name>pyrroloquinoline quinone</name>
        <dbReference type="ChEBI" id="CHEBI:58442"/>
    </cofactor>
</comment>
<feature type="domain" description="Pyrrolo-quinoline quinone repeat" evidence="5">
    <location>
        <begin position="497"/>
        <end position="553"/>
    </location>
</feature>
<evidence type="ECO:0000256" key="2">
    <source>
        <dbReference type="ARBA" id="ARBA00008156"/>
    </source>
</evidence>
<protein>
    <submittedName>
        <fullName evidence="6">QedA protein</fullName>
        <ecNumber evidence="6">1.1.2.8</ecNumber>
    </submittedName>
</protein>
<sequence>MASRATAATGQETGTVAYLTSGPSEGLPQEMQGFTPVTDADLADPPRGEWLSYRGGYDLPGYVPLDQIDRDNVGELQLAWSWALNGRRTQVQPLIRDGVMFLNQSADVIQALDAATGDLIWSYARELPEGLFPLAYANRNIAIYDDLILVGTSDAHLLALDARTGEIRWEVEVARHEEGYQYTAGPIIANGLIIAPMSGCYLYNPGGCWVSAHSPEDGSEVWRFYTNARPGTEGGDTWGDIPVEERRGGSVWMPPAYDAETETLIVGTAVPVPWGRAQRASATGAEKHTNSTVALDVNTGEMKWAHQHIPADNFDMDTAFERHLLTTEVTPGDDVRWVADDLPQGEAEVIFGMFGKSGIIRALDRETGRLLWARETYRQTVISDLDMETGLATLNEDLIAEVGETVEVCPSLYGGRNWPGAAIDPEAGTFFVGFNHVCMDYTLNEVEIELGAYHGSAEFTFAHAPDRGPEGEEQVGSVIAIDIATGDTLWQHDQRAPFYGSLLATGGGLVFGGGVDRTFRAFDSATGETLWSTRLTTSAQGYPVSYEVDGVQYLAVPAGYGLAFPELTPEIPQPNSGAALMVFRLPEGTETAVE</sequence>
<dbReference type="Proteomes" id="UP000032232">
    <property type="component" value="Unassembled WGS sequence"/>
</dbReference>
<reference evidence="6 7" key="1">
    <citation type="submission" date="2015-02" db="EMBL/GenBank/DDBJ databases">
        <title>Genome Sequence of Jannaschia aquimarina DSM28248, a member of the Roseobacter clade.</title>
        <authorList>
            <person name="Voget S."/>
            <person name="Daniel R."/>
        </authorList>
    </citation>
    <scope>NUCLEOTIDE SEQUENCE [LARGE SCALE GENOMIC DNA]</scope>
    <source>
        <strain evidence="6 7">GSW-M26</strain>
    </source>
</reference>
<evidence type="ECO:0000313" key="6">
    <source>
        <dbReference type="EMBL" id="KIT18223.1"/>
    </source>
</evidence>
<feature type="region of interest" description="Disordered" evidence="4">
    <location>
        <begin position="1"/>
        <end position="45"/>
    </location>
</feature>
<dbReference type="STRING" id="935700.jaqu_00230"/>
<comment type="similarity">
    <text evidence="2">Belongs to the bacterial PQQ dehydrogenase family.</text>
</comment>
<keyword evidence="3 6" id="KW-0560">Oxidoreductase</keyword>
<feature type="domain" description="Pyrrolo-quinoline quinone repeat" evidence="5">
    <location>
        <begin position="50"/>
        <end position="369"/>
    </location>
</feature>
<dbReference type="InterPro" id="IPR011047">
    <property type="entry name" value="Quinoprotein_ADH-like_sf"/>
</dbReference>
<proteinExistence type="inferred from homology"/>
<gene>
    <name evidence="6" type="primary">qedA</name>
    <name evidence="6" type="ORF">jaqu_00230</name>
</gene>
<dbReference type="GO" id="GO:0052934">
    <property type="term" value="F:alcohol dehydrogenase (cytochrome c) activity"/>
    <property type="evidence" value="ECO:0007669"/>
    <property type="project" value="UniProtKB-EC"/>
</dbReference>
<dbReference type="InterPro" id="IPR002372">
    <property type="entry name" value="PQQ_rpt_dom"/>
</dbReference>
<dbReference type="SUPFAM" id="SSF50998">
    <property type="entry name" value="Quinoprotein alcohol dehydrogenase-like"/>
    <property type="match status" value="1"/>
</dbReference>